<dbReference type="EMBL" id="LNQR01000069">
    <property type="protein sequence ID" value="KWT84192.1"/>
    <property type="molecule type" value="Genomic_DNA"/>
</dbReference>
<evidence type="ECO:0000313" key="1">
    <source>
        <dbReference type="EMBL" id="KWT84192.1"/>
    </source>
</evidence>
<accession>A0ABR5SEF8</accession>
<evidence type="ECO:0000313" key="2">
    <source>
        <dbReference type="Proteomes" id="UP000060487"/>
    </source>
</evidence>
<dbReference type="Proteomes" id="UP000060487">
    <property type="component" value="Unassembled WGS sequence"/>
</dbReference>
<organism evidence="1 2">
    <name type="scientific">Candidatus Magnetominusculus xianensis</name>
    <dbReference type="NCBI Taxonomy" id="1748249"/>
    <lineage>
        <taxon>Bacteria</taxon>
        <taxon>Pseudomonadati</taxon>
        <taxon>Nitrospirota</taxon>
        <taxon>Nitrospiria</taxon>
        <taxon>Nitrospirales</taxon>
        <taxon>Nitrospiraceae</taxon>
        <taxon>Candidatus Magnetominusculus</taxon>
    </lineage>
</organism>
<reference evidence="1 2" key="1">
    <citation type="submission" date="2015-11" db="EMBL/GenBank/DDBJ databases">
        <authorList>
            <person name="Lin W."/>
        </authorList>
    </citation>
    <scope>NUCLEOTIDE SEQUENCE [LARGE SCALE GENOMIC DNA]</scope>
    <source>
        <strain evidence="1 2">HCH-1</strain>
    </source>
</reference>
<comment type="caution">
    <text evidence="1">The sequence shown here is derived from an EMBL/GenBank/DDBJ whole genome shotgun (WGS) entry which is preliminary data.</text>
</comment>
<name>A0ABR5SEF8_9BACT</name>
<sequence>MRIFREEVETTYMTPEGSGYIRNGKKKWNCHLAET</sequence>
<keyword evidence="2" id="KW-1185">Reference proteome</keyword>
<gene>
    <name evidence="1" type="ORF">ASN18_1945</name>
</gene>
<proteinExistence type="predicted"/>
<protein>
    <submittedName>
        <fullName evidence="1">Uncharacterized protein</fullName>
    </submittedName>
</protein>